<keyword evidence="3" id="KW-0238">DNA-binding</keyword>
<dbReference type="OrthoDB" id="9799482at2"/>
<dbReference type="InterPro" id="IPR036388">
    <property type="entry name" value="WH-like_DNA-bd_sf"/>
</dbReference>
<name>A0A4P6EWE9_9BACL</name>
<dbReference type="SMART" id="SM00345">
    <property type="entry name" value="HTH_GNTR"/>
    <property type="match status" value="1"/>
</dbReference>
<sequence>MDQPTKRVPHYVQIRKYVNDQIQQLKWREGDRLPSENELAAQFGVSRITVKNALDSLVQEGIIYRIQGKGSFVSVSGGEPALYRKEEPASHPLVAYITPVLNNSFTALLLSGIEEELSQHGHKVVFSKSDGCLIKEKQLIQEALELGVRGILIFPADGEKYNEEIVQLSMSDFPIVLIDRDLPGLSMHCVCSDHEGGAYAATKHLIELGHTSVAYLSASPPFTSSMEERLAGYEKALVDSGMPIFHHHRAKVVSPQDIVDFLEANPDITAVFAENSGVGQAVLEAAKQLGLSVPERLSVAFFDDIEFPNLHVTTPTVVVQQERLIGKESAKLLLKVMDDPRQPKQKVLLPTELLKRQSTAAPLHSVKS</sequence>
<evidence type="ECO:0000256" key="2">
    <source>
        <dbReference type="ARBA" id="ARBA00023015"/>
    </source>
</evidence>
<dbReference type="Proteomes" id="UP000293568">
    <property type="component" value="Chromosome"/>
</dbReference>
<dbReference type="InterPro" id="IPR036390">
    <property type="entry name" value="WH_DNA-bd_sf"/>
</dbReference>
<feature type="domain" description="HTH gntR-type" evidence="5">
    <location>
        <begin position="8"/>
        <end position="76"/>
    </location>
</feature>
<dbReference type="PROSITE" id="PS50949">
    <property type="entry name" value="HTH_GNTR"/>
    <property type="match status" value="1"/>
</dbReference>
<dbReference type="AlphaFoldDB" id="A0A4P6EWE9"/>
<evidence type="ECO:0000259" key="5">
    <source>
        <dbReference type="PROSITE" id="PS50949"/>
    </source>
</evidence>
<dbReference type="InterPro" id="IPR046335">
    <property type="entry name" value="LacI/GalR-like_sensor"/>
</dbReference>
<dbReference type="RefSeq" id="WP_129441238.1">
    <property type="nucleotide sequence ID" value="NZ_CP035492.1"/>
</dbReference>
<dbReference type="PANTHER" id="PTHR30146">
    <property type="entry name" value="LACI-RELATED TRANSCRIPTIONAL REPRESSOR"/>
    <property type="match status" value="1"/>
</dbReference>
<dbReference type="InterPro" id="IPR028082">
    <property type="entry name" value="Peripla_BP_I"/>
</dbReference>
<dbReference type="PRINTS" id="PR00035">
    <property type="entry name" value="HTHGNTR"/>
</dbReference>
<evidence type="ECO:0000256" key="4">
    <source>
        <dbReference type="ARBA" id="ARBA00023163"/>
    </source>
</evidence>
<dbReference type="EMBL" id="CP035492">
    <property type="protein sequence ID" value="QAY67036.1"/>
    <property type="molecule type" value="Genomic_DNA"/>
</dbReference>
<keyword evidence="4" id="KW-0804">Transcription</keyword>
<organism evidence="6 7">
    <name type="scientific">Paenibacillus protaetiae</name>
    <dbReference type="NCBI Taxonomy" id="2509456"/>
    <lineage>
        <taxon>Bacteria</taxon>
        <taxon>Bacillati</taxon>
        <taxon>Bacillota</taxon>
        <taxon>Bacilli</taxon>
        <taxon>Bacillales</taxon>
        <taxon>Paenibacillaceae</taxon>
        <taxon>Paenibacillus</taxon>
    </lineage>
</organism>
<protein>
    <submittedName>
        <fullName evidence="6">GntR family transcriptional regulator</fullName>
    </submittedName>
</protein>
<dbReference type="Pfam" id="PF00392">
    <property type="entry name" value="GntR"/>
    <property type="match status" value="1"/>
</dbReference>
<gene>
    <name evidence="6" type="ORF">ET464_12160</name>
</gene>
<dbReference type="KEGG" id="pprt:ET464_12160"/>
<evidence type="ECO:0000256" key="1">
    <source>
        <dbReference type="ARBA" id="ARBA00022491"/>
    </source>
</evidence>
<dbReference type="SUPFAM" id="SSF46785">
    <property type="entry name" value="Winged helix' DNA-binding domain"/>
    <property type="match status" value="1"/>
</dbReference>
<dbReference type="CDD" id="cd07377">
    <property type="entry name" value="WHTH_GntR"/>
    <property type="match status" value="1"/>
</dbReference>
<dbReference type="GO" id="GO:0003700">
    <property type="term" value="F:DNA-binding transcription factor activity"/>
    <property type="evidence" value="ECO:0007669"/>
    <property type="project" value="InterPro"/>
</dbReference>
<dbReference type="Pfam" id="PF13377">
    <property type="entry name" value="Peripla_BP_3"/>
    <property type="match status" value="1"/>
</dbReference>
<keyword evidence="1" id="KW-0678">Repressor</keyword>
<proteinExistence type="predicted"/>
<accession>A0A4P6EWE9</accession>
<dbReference type="SUPFAM" id="SSF53822">
    <property type="entry name" value="Periplasmic binding protein-like I"/>
    <property type="match status" value="1"/>
</dbReference>
<keyword evidence="2" id="KW-0805">Transcription regulation</keyword>
<dbReference type="Gene3D" id="3.40.50.2300">
    <property type="match status" value="2"/>
</dbReference>
<dbReference type="Gene3D" id="1.10.10.10">
    <property type="entry name" value="Winged helix-like DNA-binding domain superfamily/Winged helix DNA-binding domain"/>
    <property type="match status" value="1"/>
</dbReference>
<dbReference type="CDD" id="cd06267">
    <property type="entry name" value="PBP1_LacI_sugar_binding-like"/>
    <property type="match status" value="1"/>
</dbReference>
<reference evidence="6 7" key="1">
    <citation type="submission" date="2019-01" db="EMBL/GenBank/DDBJ databases">
        <title>Genome sequencing of strain FW100M-2.</title>
        <authorList>
            <person name="Heo J."/>
            <person name="Kim S.-J."/>
            <person name="Kim J.-S."/>
            <person name="Hong S.-B."/>
            <person name="Kwon S.-W."/>
        </authorList>
    </citation>
    <scope>NUCLEOTIDE SEQUENCE [LARGE SCALE GENOMIC DNA]</scope>
    <source>
        <strain evidence="6 7">FW100M-2</strain>
    </source>
</reference>
<dbReference type="PANTHER" id="PTHR30146:SF95">
    <property type="entry name" value="RIBOSE OPERON REPRESSOR"/>
    <property type="match status" value="1"/>
</dbReference>
<evidence type="ECO:0000256" key="3">
    <source>
        <dbReference type="ARBA" id="ARBA00023125"/>
    </source>
</evidence>
<dbReference type="InterPro" id="IPR000524">
    <property type="entry name" value="Tscrpt_reg_HTH_GntR"/>
</dbReference>
<dbReference type="FunFam" id="1.10.10.10:FF:000079">
    <property type="entry name" value="GntR family transcriptional regulator"/>
    <property type="match status" value="1"/>
</dbReference>
<evidence type="ECO:0000313" key="7">
    <source>
        <dbReference type="Proteomes" id="UP000293568"/>
    </source>
</evidence>
<dbReference type="GO" id="GO:0000976">
    <property type="term" value="F:transcription cis-regulatory region binding"/>
    <property type="evidence" value="ECO:0007669"/>
    <property type="project" value="TreeGrafter"/>
</dbReference>
<evidence type="ECO:0000313" key="6">
    <source>
        <dbReference type="EMBL" id="QAY67036.1"/>
    </source>
</evidence>
<keyword evidence="7" id="KW-1185">Reference proteome</keyword>